<evidence type="ECO:0000256" key="1">
    <source>
        <dbReference type="SAM" id="MobiDB-lite"/>
    </source>
</evidence>
<accession>A0A2G7FMG8</accession>
<keyword evidence="3" id="KW-1185">Reference proteome</keyword>
<dbReference type="EMBL" id="NEXV01000542">
    <property type="protein sequence ID" value="PIG81784.1"/>
    <property type="molecule type" value="Genomic_DNA"/>
</dbReference>
<feature type="non-terminal residue" evidence="2">
    <location>
        <position position="1"/>
    </location>
</feature>
<name>A0A2G7FMG8_9EURO</name>
<organism evidence="2 3">
    <name type="scientific">Aspergillus arachidicola</name>
    <dbReference type="NCBI Taxonomy" id="656916"/>
    <lineage>
        <taxon>Eukaryota</taxon>
        <taxon>Fungi</taxon>
        <taxon>Dikarya</taxon>
        <taxon>Ascomycota</taxon>
        <taxon>Pezizomycotina</taxon>
        <taxon>Eurotiomycetes</taxon>
        <taxon>Eurotiomycetidae</taxon>
        <taxon>Eurotiales</taxon>
        <taxon>Aspergillaceae</taxon>
        <taxon>Aspergillus</taxon>
        <taxon>Aspergillus subgen. Circumdati</taxon>
    </lineage>
</organism>
<proteinExistence type="predicted"/>
<dbReference type="Proteomes" id="UP000231358">
    <property type="component" value="Unassembled WGS sequence"/>
</dbReference>
<comment type="caution">
    <text evidence="2">The sequence shown here is derived from an EMBL/GenBank/DDBJ whole genome shotgun (WGS) entry which is preliminary data.</text>
</comment>
<dbReference type="AlphaFoldDB" id="A0A2G7FMG8"/>
<protein>
    <submittedName>
        <fullName evidence="2">Uncharacterized protein</fullName>
    </submittedName>
</protein>
<gene>
    <name evidence="2" type="ORF">AARAC_012072</name>
</gene>
<sequence>LQETLFFKPQPQPPSPRTKTTNRTLNPLLPHKIWPHLFRKRLTSQTTTTTNYGYTLPAADPVEEELYLRPNASWRRMLVQQPPTSSISVFVMHRSWISCDKDISPVKVFTADVEFLTLGHLHWSAFVGCVLPLERVACFWDFGDYYQVKDVEWRREMELALERFGDASDLVDWRPFFDVTRRLKNNKEALRVDTPHHPPGKISNLQTCLSGGVSYRSLSPKTRALFGVGVMAWASIGLWVLPEVEGAMGMAPTKQEQEELDRKMAIRISRVDKDGH</sequence>
<evidence type="ECO:0000313" key="3">
    <source>
        <dbReference type="Proteomes" id="UP000231358"/>
    </source>
</evidence>
<reference evidence="2 3" key="1">
    <citation type="submission" date="2017-05" db="EMBL/GenBank/DDBJ databases">
        <title>Genome sequence for an aflatoxigenic pathogen of Argentinian peanut, Aspergillus arachidicola.</title>
        <authorList>
            <person name="Moore G."/>
            <person name="Beltz S.B."/>
            <person name="Mack B.M."/>
        </authorList>
    </citation>
    <scope>NUCLEOTIDE SEQUENCE [LARGE SCALE GENOMIC DNA]</scope>
    <source>
        <strain evidence="2 3">CBS 117610</strain>
    </source>
</reference>
<evidence type="ECO:0000313" key="2">
    <source>
        <dbReference type="EMBL" id="PIG81784.1"/>
    </source>
</evidence>
<feature type="region of interest" description="Disordered" evidence="1">
    <location>
        <begin position="1"/>
        <end position="24"/>
    </location>
</feature>
<feature type="non-terminal residue" evidence="2">
    <location>
        <position position="276"/>
    </location>
</feature>
<dbReference type="STRING" id="656916.A0A2G7FMG8"/>